<feature type="compositionally biased region" description="Acidic residues" evidence="1">
    <location>
        <begin position="179"/>
        <end position="209"/>
    </location>
</feature>
<keyword evidence="3" id="KW-1185">Reference proteome</keyword>
<feature type="region of interest" description="Disordered" evidence="1">
    <location>
        <begin position="175"/>
        <end position="218"/>
    </location>
</feature>
<feature type="compositionally biased region" description="Polar residues" evidence="1">
    <location>
        <begin position="36"/>
        <end position="45"/>
    </location>
</feature>
<feature type="region of interest" description="Disordered" evidence="1">
    <location>
        <begin position="242"/>
        <end position="271"/>
    </location>
</feature>
<dbReference type="Gramene" id="OIT22123">
    <property type="protein sequence ID" value="OIT22123"/>
    <property type="gene ID" value="A4A49_30908"/>
</dbReference>
<organism evidence="2 3">
    <name type="scientific">Nicotiana attenuata</name>
    <name type="common">Coyote tobacco</name>
    <dbReference type="NCBI Taxonomy" id="49451"/>
    <lineage>
        <taxon>Eukaryota</taxon>
        <taxon>Viridiplantae</taxon>
        <taxon>Streptophyta</taxon>
        <taxon>Embryophyta</taxon>
        <taxon>Tracheophyta</taxon>
        <taxon>Spermatophyta</taxon>
        <taxon>Magnoliopsida</taxon>
        <taxon>eudicotyledons</taxon>
        <taxon>Gunneridae</taxon>
        <taxon>Pentapetalae</taxon>
        <taxon>asterids</taxon>
        <taxon>lamiids</taxon>
        <taxon>Solanales</taxon>
        <taxon>Solanaceae</taxon>
        <taxon>Nicotianoideae</taxon>
        <taxon>Nicotianeae</taxon>
        <taxon>Nicotiana</taxon>
    </lineage>
</organism>
<gene>
    <name evidence="2" type="ORF">A4A49_30908</name>
</gene>
<dbReference type="Proteomes" id="UP000187609">
    <property type="component" value="Unassembled WGS sequence"/>
</dbReference>
<reference evidence="2" key="1">
    <citation type="submission" date="2016-11" db="EMBL/GenBank/DDBJ databases">
        <title>The genome of Nicotiana attenuata.</title>
        <authorList>
            <person name="Xu S."/>
            <person name="Brockmoeller T."/>
            <person name="Gaquerel E."/>
            <person name="Navarro A."/>
            <person name="Kuhl H."/>
            <person name="Gase K."/>
            <person name="Ling Z."/>
            <person name="Zhou W."/>
            <person name="Kreitzer C."/>
            <person name="Stanke M."/>
            <person name="Tang H."/>
            <person name="Lyons E."/>
            <person name="Pandey P."/>
            <person name="Pandey S.P."/>
            <person name="Timmermann B."/>
            <person name="Baldwin I.T."/>
        </authorList>
    </citation>
    <scope>NUCLEOTIDE SEQUENCE [LARGE SCALE GENOMIC DNA]</scope>
    <source>
        <strain evidence="2">UT</strain>
    </source>
</reference>
<name>A0A1J6KH53_NICAT</name>
<protein>
    <submittedName>
        <fullName evidence="2">Uncharacterized protein</fullName>
    </submittedName>
</protein>
<proteinExistence type="predicted"/>
<dbReference type="AlphaFoldDB" id="A0A1J6KH53"/>
<evidence type="ECO:0000256" key="1">
    <source>
        <dbReference type="SAM" id="MobiDB-lite"/>
    </source>
</evidence>
<feature type="compositionally biased region" description="Basic and acidic residues" evidence="1">
    <location>
        <begin position="12"/>
        <end position="33"/>
    </location>
</feature>
<evidence type="ECO:0000313" key="3">
    <source>
        <dbReference type="Proteomes" id="UP000187609"/>
    </source>
</evidence>
<accession>A0A1J6KH53</accession>
<dbReference type="EMBL" id="MJEQ01003872">
    <property type="protein sequence ID" value="OIT22123.1"/>
    <property type="molecule type" value="Genomic_DNA"/>
</dbReference>
<sequence>MWKRKMSIKLQMVRDNRTGNDKEQWKEVRDNRVRNGVNQNSQQSKAGKEIVPIQQSGDHQGKGSNKDGNAGQKSGEDKTGEKQIISAGKEANNQVQMTNKFALLEVVDGEDEPNNQLALVEAVNNPKTQVNRNQVVPSQDTMVDKELTKAPATQPDGTNFPTVQERVQWKGGKLWADQREEDPEANEVPEGVQADDEPVMTDQEDDEQSLNDQPSAIENQSNAIVLYKGNEMPYIQDATNETQVTSHDGPSHGESAGRGGEAVDPGGTMEGTMSKQVTEEADNSPDQVQMIIIPLKSSQLKLNADKVATMGDIDAREPDDEKKFKRLRLSITSGKRKQYESHNGCNRLEGNSDVHNLLTAELLVEELMWRKQAWSQQQVEVIATSRSARELRKIMKEAKVSRQTTLEEVITAQLPRMSKRIGQHGLRYSGWSGTRWDKGSQAEVILTRDHCVRSWSRLLDNIAVVWNIIQMQLHNTIVQGSNQLKRTFKSKKINCEMELKYYIGEMIEKWQSIR</sequence>
<feature type="region of interest" description="Disordered" evidence="1">
    <location>
        <begin position="1"/>
        <end position="93"/>
    </location>
</feature>
<comment type="caution">
    <text evidence="2">The sequence shown here is derived from an EMBL/GenBank/DDBJ whole genome shotgun (WGS) entry which is preliminary data.</text>
</comment>
<evidence type="ECO:0000313" key="2">
    <source>
        <dbReference type="EMBL" id="OIT22123.1"/>
    </source>
</evidence>